<keyword evidence="3" id="KW-1185">Reference proteome</keyword>
<gene>
    <name evidence="2" type="ORF">BINO364_LOCUS10339</name>
</gene>
<organism evidence="2 3">
    <name type="scientific">Brenthis ino</name>
    <name type="common">lesser marbled fritillary</name>
    <dbReference type="NCBI Taxonomy" id="405034"/>
    <lineage>
        <taxon>Eukaryota</taxon>
        <taxon>Metazoa</taxon>
        <taxon>Ecdysozoa</taxon>
        <taxon>Arthropoda</taxon>
        <taxon>Hexapoda</taxon>
        <taxon>Insecta</taxon>
        <taxon>Pterygota</taxon>
        <taxon>Neoptera</taxon>
        <taxon>Endopterygota</taxon>
        <taxon>Lepidoptera</taxon>
        <taxon>Glossata</taxon>
        <taxon>Ditrysia</taxon>
        <taxon>Papilionoidea</taxon>
        <taxon>Nymphalidae</taxon>
        <taxon>Heliconiinae</taxon>
        <taxon>Argynnini</taxon>
        <taxon>Brenthis</taxon>
    </lineage>
</organism>
<feature type="non-terminal residue" evidence="2">
    <location>
        <position position="618"/>
    </location>
</feature>
<feature type="region of interest" description="Disordered" evidence="1">
    <location>
        <begin position="378"/>
        <end position="409"/>
    </location>
</feature>
<proteinExistence type="predicted"/>
<dbReference type="AlphaFoldDB" id="A0A8J9URK9"/>
<sequence>MGPLKLFSLPLKDHIKDAADYLSAHVTKPDEQIEAYVALLSEMEVAGDNLLIEGNISKTFKEAATYLRQLTTFQDLISLPNSSLQSSIEGKLKSIVANVSRSGYSKSAMDGIKTEALNILIEQMDIEGGNVLLRHGNIRRTFSDGAHALRTKSSDQLSVPSADPVVARKIQIKLRNLMQLHTPDKYSSLMDDVIEDATMYLAVHFLQPRMYYLIKLDMIEDVVQVCKCMKNVFVQCELWCDEILRRVAKPCCNCSRHISSQALADLGPGTSQAYTHGLEISITPCPSKQKKIFTNQGEKPYAQPCPAKKPSDQCEKTTTSYLLYSSEYQKKVPLQTTSLTQELMIKSPMYSPKQSATVEETKSNHGMKYVEKRDISLNPVERDKKQEIDTSSGSFQTPKNDISESPKPAEHAFWQSPTTMYARVQLKNKQTRETEPEQRTSHTTKSWDTNLSRRMTSVKRGYNTRAPIITTDQMADWHAMMVSLTWNVQAWRGWIQENIDRALDYQNKDWLPELSQSGAVWVVSACGAVPSGAVAAGVYEGEVMCNAEVSWVACRATEMHAGARAARAARGVLVGRVLYRGAHLVGAVHAPAYHCHVVIFGRPFAFSCYELLVLSGDR</sequence>
<name>A0A8J9URK9_9NEOP</name>
<dbReference type="OrthoDB" id="6777429at2759"/>
<evidence type="ECO:0000256" key="1">
    <source>
        <dbReference type="SAM" id="MobiDB-lite"/>
    </source>
</evidence>
<reference evidence="2" key="1">
    <citation type="submission" date="2021-12" db="EMBL/GenBank/DDBJ databases">
        <authorList>
            <person name="Martin H S."/>
        </authorList>
    </citation>
    <scope>NUCLEOTIDE SEQUENCE</scope>
</reference>
<protein>
    <submittedName>
        <fullName evidence="2">Uncharacterized protein</fullName>
    </submittedName>
</protein>
<feature type="compositionally biased region" description="Basic and acidic residues" evidence="1">
    <location>
        <begin position="430"/>
        <end position="440"/>
    </location>
</feature>
<feature type="compositionally biased region" description="Polar residues" evidence="1">
    <location>
        <begin position="389"/>
        <end position="400"/>
    </location>
</feature>
<feature type="region of interest" description="Disordered" evidence="1">
    <location>
        <begin position="427"/>
        <end position="446"/>
    </location>
</feature>
<feature type="compositionally biased region" description="Basic and acidic residues" evidence="1">
    <location>
        <begin position="378"/>
        <end position="388"/>
    </location>
</feature>
<dbReference type="Proteomes" id="UP000838878">
    <property type="component" value="Chromosome 4"/>
</dbReference>
<evidence type="ECO:0000313" key="2">
    <source>
        <dbReference type="EMBL" id="CAH0724657.1"/>
    </source>
</evidence>
<dbReference type="EMBL" id="OV170224">
    <property type="protein sequence ID" value="CAH0724657.1"/>
    <property type="molecule type" value="Genomic_DNA"/>
</dbReference>
<accession>A0A8J9URK9</accession>
<evidence type="ECO:0000313" key="3">
    <source>
        <dbReference type="Proteomes" id="UP000838878"/>
    </source>
</evidence>